<gene>
    <name evidence="1" type="ORF">L596_012775</name>
</gene>
<dbReference type="Proteomes" id="UP000298663">
    <property type="component" value="Unassembled WGS sequence"/>
</dbReference>
<keyword evidence="2" id="KW-1185">Reference proteome</keyword>
<accession>A0A4U5NYR0</accession>
<sequence>MRSSVVVFRTSMYLLAIPRRITHSTFRLVSTLCTYSQMSGKFVKEIVNFRTLASQPPNVHLTLFCAIDRGEQGQLFAKTSEKQKLIA</sequence>
<organism evidence="1 2">
    <name type="scientific">Steinernema carpocapsae</name>
    <name type="common">Entomopathogenic nematode</name>
    <dbReference type="NCBI Taxonomy" id="34508"/>
    <lineage>
        <taxon>Eukaryota</taxon>
        <taxon>Metazoa</taxon>
        <taxon>Ecdysozoa</taxon>
        <taxon>Nematoda</taxon>
        <taxon>Chromadorea</taxon>
        <taxon>Rhabditida</taxon>
        <taxon>Tylenchina</taxon>
        <taxon>Panagrolaimomorpha</taxon>
        <taxon>Strongyloidoidea</taxon>
        <taxon>Steinernematidae</taxon>
        <taxon>Steinernema</taxon>
    </lineage>
</organism>
<reference evidence="1 2" key="2">
    <citation type="journal article" date="2019" name="G3 (Bethesda)">
        <title>Hybrid Assembly of the Genome of the Entomopathogenic Nematode Steinernema carpocapsae Identifies the X-Chromosome.</title>
        <authorList>
            <person name="Serra L."/>
            <person name="Macchietto M."/>
            <person name="Macias-Munoz A."/>
            <person name="McGill C.J."/>
            <person name="Rodriguez I.M."/>
            <person name="Rodriguez B."/>
            <person name="Murad R."/>
            <person name="Mortazavi A."/>
        </authorList>
    </citation>
    <scope>NUCLEOTIDE SEQUENCE [LARGE SCALE GENOMIC DNA]</scope>
    <source>
        <strain evidence="1 2">ALL</strain>
    </source>
</reference>
<comment type="caution">
    <text evidence="1">The sequence shown here is derived from an EMBL/GenBank/DDBJ whole genome shotgun (WGS) entry which is preliminary data.</text>
</comment>
<proteinExistence type="predicted"/>
<evidence type="ECO:0000313" key="1">
    <source>
        <dbReference type="EMBL" id="TKR88550.1"/>
    </source>
</evidence>
<dbReference type="EMBL" id="AZBU02000003">
    <property type="protein sequence ID" value="TKR88550.1"/>
    <property type="molecule type" value="Genomic_DNA"/>
</dbReference>
<reference evidence="1 2" key="1">
    <citation type="journal article" date="2015" name="Genome Biol.">
        <title>Comparative genomics of Steinernema reveals deeply conserved gene regulatory networks.</title>
        <authorList>
            <person name="Dillman A.R."/>
            <person name="Macchietto M."/>
            <person name="Porter C.F."/>
            <person name="Rogers A."/>
            <person name="Williams B."/>
            <person name="Antoshechkin I."/>
            <person name="Lee M.M."/>
            <person name="Goodwin Z."/>
            <person name="Lu X."/>
            <person name="Lewis E.E."/>
            <person name="Goodrich-Blair H."/>
            <person name="Stock S.P."/>
            <person name="Adams B.J."/>
            <person name="Sternberg P.W."/>
            <person name="Mortazavi A."/>
        </authorList>
    </citation>
    <scope>NUCLEOTIDE SEQUENCE [LARGE SCALE GENOMIC DNA]</scope>
    <source>
        <strain evidence="1 2">ALL</strain>
    </source>
</reference>
<evidence type="ECO:0000313" key="2">
    <source>
        <dbReference type="Proteomes" id="UP000298663"/>
    </source>
</evidence>
<name>A0A4U5NYR0_STECR</name>
<protein>
    <submittedName>
        <fullName evidence="1">Uncharacterized protein</fullName>
    </submittedName>
</protein>
<dbReference type="AlphaFoldDB" id="A0A4U5NYR0"/>